<feature type="compositionally biased region" description="Basic and acidic residues" evidence="2">
    <location>
        <begin position="245"/>
        <end position="260"/>
    </location>
</feature>
<evidence type="ECO:0000256" key="2">
    <source>
        <dbReference type="SAM" id="MobiDB-lite"/>
    </source>
</evidence>
<dbReference type="SUPFAM" id="SSF51735">
    <property type="entry name" value="NAD(P)-binding Rossmann-fold domains"/>
    <property type="match status" value="1"/>
</dbReference>
<dbReference type="InterPro" id="IPR002347">
    <property type="entry name" value="SDR_fam"/>
</dbReference>
<dbReference type="PANTHER" id="PTHR43157">
    <property type="entry name" value="PHOSPHATIDYLINOSITOL-GLYCAN BIOSYNTHESIS CLASS F PROTEIN-RELATED"/>
    <property type="match status" value="1"/>
</dbReference>
<comment type="caution">
    <text evidence="3">The sequence shown here is derived from an EMBL/GenBank/DDBJ whole genome shotgun (WGS) entry which is preliminary data.</text>
</comment>
<dbReference type="Pfam" id="PF00106">
    <property type="entry name" value="adh_short"/>
    <property type="match status" value="1"/>
</dbReference>
<evidence type="ECO:0000313" key="4">
    <source>
        <dbReference type="Proteomes" id="UP001642405"/>
    </source>
</evidence>
<dbReference type="PANTHER" id="PTHR43157:SF31">
    <property type="entry name" value="PHOSPHATIDYLINOSITOL-GLYCAN BIOSYNTHESIS CLASS F PROTEIN"/>
    <property type="match status" value="1"/>
</dbReference>
<keyword evidence="4" id="KW-1185">Reference proteome</keyword>
<gene>
    <name evidence="3" type="ORF">SCUCBS95973_006136</name>
</gene>
<sequence length="372" mass="40481">MAHRRQHPLSIFTETNYLHVFANPGYITHLAWAQWQTVPLPEPGFFAGQTIIVTGANVGLGLEAVRHFARLGAARVIVACRSVEKAEAAVANVRQSLTPEQDAACTLEAWDVDLGSFVSVAAFGRRAAAELDRLDAVVENAGIATGEYTPLEGHESSITVNVLSTFYMALLLLPLLRRTAAQHNVRPRLTVVSSEAHFFARFAEQHAPSIFDALKDPHAMSHDRYNVSKLLEILAVRALAGVLDDRNKNKNKNKNKDKNKNNHAAASFVTVNTVNPGLCRTQLFRTLPFGIRHLVHGVLYTVGRTASMGARTLVSAAAAGPETHGQYLDTTAVWPVSTYVTSEAGAKAQQRVWAEMLGILEDVHPGISGNIE</sequence>
<dbReference type="Proteomes" id="UP001642405">
    <property type="component" value="Unassembled WGS sequence"/>
</dbReference>
<evidence type="ECO:0000313" key="3">
    <source>
        <dbReference type="EMBL" id="CAK7226247.1"/>
    </source>
</evidence>
<dbReference type="InterPro" id="IPR036291">
    <property type="entry name" value="NAD(P)-bd_dom_sf"/>
</dbReference>
<evidence type="ECO:0008006" key="5">
    <source>
        <dbReference type="Google" id="ProtNLM"/>
    </source>
</evidence>
<name>A0ABP0C3M3_9PEZI</name>
<feature type="region of interest" description="Disordered" evidence="2">
    <location>
        <begin position="245"/>
        <end position="264"/>
    </location>
</feature>
<evidence type="ECO:0000256" key="1">
    <source>
        <dbReference type="ARBA" id="ARBA00023002"/>
    </source>
</evidence>
<protein>
    <recommendedName>
        <fullName evidence="5">NAD(P)-binding protein</fullName>
    </recommendedName>
</protein>
<keyword evidence="1" id="KW-0560">Oxidoreductase</keyword>
<dbReference type="PRINTS" id="PR00081">
    <property type="entry name" value="GDHRDH"/>
</dbReference>
<proteinExistence type="predicted"/>
<dbReference type="EMBL" id="CAWUHB010000035">
    <property type="protein sequence ID" value="CAK7226247.1"/>
    <property type="molecule type" value="Genomic_DNA"/>
</dbReference>
<organism evidence="3 4">
    <name type="scientific">Sporothrix curviconia</name>
    <dbReference type="NCBI Taxonomy" id="1260050"/>
    <lineage>
        <taxon>Eukaryota</taxon>
        <taxon>Fungi</taxon>
        <taxon>Dikarya</taxon>
        <taxon>Ascomycota</taxon>
        <taxon>Pezizomycotina</taxon>
        <taxon>Sordariomycetes</taxon>
        <taxon>Sordariomycetidae</taxon>
        <taxon>Ophiostomatales</taxon>
        <taxon>Ophiostomataceae</taxon>
        <taxon>Sporothrix</taxon>
    </lineage>
</organism>
<accession>A0ABP0C3M3</accession>
<dbReference type="Gene3D" id="3.40.50.720">
    <property type="entry name" value="NAD(P)-binding Rossmann-like Domain"/>
    <property type="match status" value="1"/>
</dbReference>
<reference evidence="3 4" key="1">
    <citation type="submission" date="2024-01" db="EMBL/GenBank/DDBJ databases">
        <authorList>
            <person name="Allen C."/>
            <person name="Tagirdzhanova G."/>
        </authorList>
    </citation>
    <scope>NUCLEOTIDE SEQUENCE [LARGE SCALE GENOMIC DNA]</scope>
</reference>